<sequence>MKTGRTKRLEDVLDK</sequence>
<accession>A0A433Q1F9</accession>
<evidence type="ECO:0000313" key="2">
    <source>
        <dbReference type="Proteomes" id="UP000274822"/>
    </source>
</evidence>
<dbReference type="Proteomes" id="UP000274822">
    <property type="component" value="Unassembled WGS sequence"/>
</dbReference>
<gene>
    <name evidence="1" type="ORF">BC938DRAFT_475005</name>
</gene>
<organism evidence="1 2">
    <name type="scientific">Jimgerdemannia flammicorona</name>
    <dbReference type="NCBI Taxonomy" id="994334"/>
    <lineage>
        <taxon>Eukaryota</taxon>
        <taxon>Fungi</taxon>
        <taxon>Fungi incertae sedis</taxon>
        <taxon>Mucoromycota</taxon>
        <taxon>Mucoromycotina</taxon>
        <taxon>Endogonomycetes</taxon>
        <taxon>Endogonales</taxon>
        <taxon>Endogonaceae</taxon>
        <taxon>Jimgerdemannia</taxon>
    </lineage>
</organism>
<evidence type="ECO:0000313" key="1">
    <source>
        <dbReference type="EMBL" id="RUS23524.1"/>
    </source>
</evidence>
<dbReference type="EMBL" id="RBNJ01019508">
    <property type="protein sequence ID" value="RUS23524.1"/>
    <property type="molecule type" value="Genomic_DNA"/>
</dbReference>
<protein>
    <submittedName>
        <fullName evidence="1">Uncharacterized protein</fullName>
    </submittedName>
</protein>
<proteinExistence type="predicted"/>
<comment type="caution">
    <text evidence="1">The sequence shown here is derived from an EMBL/GenBank/DDBJ whole genome shotgun (WGS) entry which is preliminary data.</text>
</comment>
<reference evidence="1 2" key="1">
    <citation type="journal article" date="2018" name="New Phytol.">
        <title>Phylogenomics of Endogonaceae and evolution of mycorrhizas within Mucoromycota.</title>
        <authorList>
            <person name="Chang Y."/>
            <person name="Desiro A."/>
            <person name="Na H."/>
            <person name="Sandor L."/>
            <person name="Lipzen A."/>
            <person name="Clum A."/>
            <person name="Barry K."/>
            <person name="Grigoriev I.V."/>
            <person name="Martin F.M."/>
            <person name="Stajich J.E."/>
            <person name="Smith M.E."/>
            <person name="Bonito G."/>
            <person name="Spatafora J.W."/>
        </authorList>
    </citation>
    <scope>NUCLEOTIDE SEQUENCE [LARGE SCALE GENOMIC DNA]</scope>
    <source>
        <strain evidence="1 2">AD002</strain>
    </source>
</reference>
<keyword evidence="2" id="KW-1185">Reference proteome</keyword>
<name>A0A433Q1F9_9FUNG</name>